<dbReference type="PANTHER" id="PTHR46401">
    <property type="entry name" value="GLYCOSYLTRANSFERASE WBBK-RELATED"/>
    <property type="match status" value="1"/>
</dbReference>
<evidence type="ECO:0000256" key="1">
    <source>
        <dbReference type="ARBA" id="ARBA00022679"/>
    </source>
</evidence>
<protein>
    <submittedName>
        <fullName evidence="4">Glycosyl transferase</fullName>
    </submittedName>
</protein>
<organism evidence="4 5">
    <name type="scientific">Algibacter mikhailovii</name>
    <dbReference type="NCBI Taxonomy" id="425498"/>
    <lineage>
        <taxon>Bacteria</taxon>
        <taxon>Pseudomonadati</taxon>
        <taxon>Bacteroidota</taxon>
        <taxon>Flavobacteriia</taxon>
        <taxon>Flavobacteriales</taxon>
        <taxon>Flavobacteriaceae</taxon>
        <taxon>Algibacter</taxon>
    </lineage>
</organism>
<feature type="domain" description="Glycosyltransferase subfamily 4-like N-terminal" evidence="3">
    <location>
        <begin position="17"/>
        <end position="179"/>
    </location>
</feature>
<name>A0A918RDB3_9FLAO</name>
<dbReference type="Pfam" id="PF13439">
    <property type="entry name" value="Glyco_transf_4"/>
    <property type="match status" value="1"/>
</dbReference>
<dbReference type="Pfam" id="PF00534">
    <property type="entry name" value="Glycos_transf_1"/>
    <property type="match status" value="1"/>
</dbReference>
<dbReference type="RefSeq" id="WP_189362688.1">
    <property type="nucleotide sequence ID" value="NZ_BMWZ01000011.1"/>
</dbReference>
<dbReference type="GO" id="GO:0009103">
    <property type="term" value="P:lipopolysaccharide biosynthetic process"/>
    <property type="evidence" value="ECO:0007669"/>
    <property type="project" value="TreeGrafter"/>
</dbReference>
<evidence type="ECO:0000259" key="3">
    <source>
        <dbReference type="Pfam" id="PF13439"/>
    </source>
</evidence>
<dbReference type="EMBL" id="BMWZ01000011">
    <property type="protein sequence ID" value="GGZ93143.1"/>
    <property type="molecule type" value="Genomic_DNA"/>
</dbReference>
<dbReference type="InterPro" id="IPR028098">
    <property type="entry name" value="Glyco_trans_4-like_N"/>
</dbReference>
<evidence type="ECO:0000313" key="4">
    <source>
        <dbReference type="EMBL" id="GGZ93143.1"/>
    </source>
</evidence>
<keyword evidence="5" id="KW-1185">Reference proteome</keyword>
<dbReference type="SUPFAM" id="SSF53756">
    <property type="entry name" value="UDP-Glycosyltransferase/glycogen phosphorylase"/>
    <property type="match status" value="1"/>
</dbReference>
<dbReference type="CDD" id="cd03809">
    <property type="entry name" value="GT4_MtfB-like"/>
    <property type="match status" value="1"/>
</dbReference>
<dbReference type="PANTHER" id="PTHR46401:SF2">
    <property type="entry name" value="GLYCOSYLTRANSFERASE WBBK-RELATED"/>
    <property type="match status" value="1"/>
</dbReference>
<proteinExistence type="predicted"/>
<dbReference type="Proteomes" id="UP000636004">
    <property type="component" value="Unassembled WGS sequence"/>
</dbReference>
<gene>
    <name evidence="4" type="ORF">GCM10007028_34460</name>
</gene>
<dbReference type="InterPro" id="IPR001296">
    <property type="entry name" value="Glyco_trans_1"/>
</dbReference>
<evidence type="ECO:0000259" key="2">
    <source>
        <dbReference type="Pfam" id="PF00534"/>
    </source>
</evidence>
<accession>A0A918RDB3</accession>
<sequence length="386" mass="44080">MRIGIEAQRIFRKHKHGMDRVAVELINNLQKMDTKNEYFIFVKPGHDAEVIKPTPNFKIIEISGGPYPLWEQYKLARQVKAYQCDVLHCTSNTAPLFVNIPLVTTLHDIIFMEGSLMNLLRSGAMPYQKFGNVYRRMIVPNIVKKSTKLITVSNFEKENISSFFKMKNDKLQAIHNGIGPQFTSQIDAQLLIEVRQKHKLPEHYFLHIANKDPRKNTKMVLKGFNQFLKKNKLNTSYKLVLLGYTEGDLKETLNVLKLEGLEQSVVLLGYINDAELPAIYALSDLFLFPSLREGFGIPIIEAMGCGVPVITSNNSSMPEVAGEAAHLIHSNDENELTHGMLKICNDKDYKTKLITKGIERSKHFTWQCMASKVLKIYQELDLKLKN</sequence>
<reference evidence="4" key="1">
    <citation type="journal article" date="2014" name="Int. J. Syst. Evol. Microbiol.">
        <title>Complete genome sequence of Corynebacterium casei LMG S-19264T (=DSM 44701T), isolated from a smear-ripened cheese.</title>
        <authorList>
            <consortium name="US DOE Joint Genome Institute (JGI-PGF)"/>
            <person name="Walter F."/>
            <person name="Albersmeier A."/>
            <person name="Kalinowski J."/>
            <person name="Ruckert C."/>
        </authorList>
    </citation>
    <scope>NUCLEOTIDE SEQUENCE</scope>
    <source>
        <strain evidence="4">KCTC 12710</strain>
    </source>
</reference>
<comment type="caution">
    <text evidence="4">The sequence shown here is derived from an EMBL/GenBank/DDBJ whole genome shotgun (WGS) entry which is preliminary data.</text>
</comment>
<dbReference type="GO" id="GO:0016757">
    <property type="term" value="F:glycosyltransferase activity"/>
    <property type="evidence" value="ECO:0007669"/>
    <property type="project" value="InterPro"/>
</dbReference>
<keyword evidence="1 4" id="KW-0808">Transferase</keyword>
<reference evidence="4" key="2">
    <citation type="submission" date="2020-09" db="EMBL/GenBank/DDBJ databases">
        <authorList>
            <person name="Sun Q."/>
            <person name="Kim S."/>
        </authorList>
    </citation>
    <scope>NUCLEOTIDE SEQUENCE</scope>
    <source>
        <strain evidence="4">KCTC 12710</strain>
    </source>
</reference>
<dbReference type="AlphaFoldDB" id="A0A918RDB3"/>
<feature type="domain" description="Glycosyl transferase family 1" evidence="2">
    <location>
        <begin position="196"/>
        <end position="359"/>
    </location>
</feature>
<evidence type="ECO:0000313" key="5">
    <source>
        <dbReference type="Proteomes" id="UP000636004"/>
    </source>
</evidence>
<dbReference type="Gene3D" id="3.40.50.2000">
    <property type="entry name" value="Glycogen Phosphorylase B"/>
    <property type="match status" value="2"/>
</dbReference>